<evidence type="ECO:0000313" key="3">
    <source>
        <dbReference type="Proteomes" id="UP000615760"/>
    </source>
</evidence>
<protein>
    <submittedName>
        <fullName evidence="2">Uncharacterized protein</fullName>
    </submittedName>
</protein>
<name>A0ABQ1JRK8_9FLAO</name>
<dbReference type="Proteomes" id="UP000615760">
    <property type="component" value="Unassembled WGS sequence"/>
</dbReference>
<evidence type="ECO:0000256" key="1">
    <source>
        <dbReference type="SAM" id="MobiDB-lite"/>
    </source>
</evidence>
<evidence type="ECO:0000313" key="2">
    <source>
        <dbReference type="EMBL" id="GGB73643.1"/>
    </source>
</evidence>
<accession>A0ABQ1JRK8</accession>
<organism evidence="2 3">
    <name type="scientific">Flavobacterium suaedae</name>
    <dbReference type="NCBI Taxonomy" id="1767027"/>
    <lineage>
        <taxon>Bacteria</taxon>
        <taxon>Pseudomonadati</taxon>
        <taxon>Bacteroidota</taxon>
        <taxon>Flavobacteriia</taxon>
        <taxon>Flavobacteriales</taxon>
        <taxon>Flavobacteriaceae</taxon>
        <taxon>Flavobacterium</taxon>
    </lineage>
</organism>
<dbReference type="EMBL" id="BMJE01000003">
    <property type="protein sequence ID" value="GGB73643.1"/>
    <property type="molecule type" value="Genomic_DNA"/>
</dbReference>
<sequence>MAVNTIAISPAAGPDTLICELLNEPIIIPPIIPDSIPDNGGAPEANAIPKHNGNATKKTTKPDGKSALRLAKRFTFLDMIKYNIVSMQGAVVVLRPYAFTCKR</sequence>
<comment type="caution">
    <text evidence="2">The sequence shown here is derived from an EMBL/GenBank/DDBJ whole genome shotgun (WGS) entry which is preliminary data.</text>
</comment>
<feature type="region of interest" description="Disordered" evidence="1">
    <location>
        <begin position="39"/>
        <end position="64"/>
    </location>
</feature>
<gene>
    <name evidence="2" type="ORF">GCM10007424_11920</name>
</gene>
<reference evidence="3" key="1">
    <citation type="journal article" date="2019" name="Int. J. Syst. Evol. Microbiol.">
        <title>The Global Catalogue of Microorganisms (GCM) 10K type strain sequencing project: providing services to taxonomists for standard genome sequencing and annotation.</title>
        <authorList>
            <consortium name="The Broad Institute Genomics Platform"/>
            <consortium name="The Broad Institute Genome Sequencing Center for Infectious Disease"/>
            <person name="Wu L."/>
            <person name="Ma J."/>
        </authorList>
    </citation>
    <scope>NUCLEOTIDE SEQUENCE [LARGE SCALE GENOMIC DNA]</scope>
    <source>
        <strain evidence="3">CGMCC 1.15461</strain>
    </source>
</reference>
<keyword evidence="3" id="KW-1185">Reference proteome</keyword>
<proteinExistence type="predicted"/>